<sequence>MAAAAAATTTTSTMRLKLLIDREGKRVVCAEADKDFVDFLFNILLLPFGAVTRLLTKEAMVGCLGNLYRTVENLDKESLLKPKHSPQGLYRCSHLHNGYAYGPCSLESGDVGVKEVVVLLKASMQSKIVLTDVFLTQNAGEIDASSIV</sequence>
<keyword evidence="2" id="KW-1185">Reference proteome</keyword>
<dbReference type="InterPro" id="IPR007750">
    <property type="entry name" value="DUF674"/>
</dbReference>
<protein>
    <recommendedName>
        <fullName evidence="3">DUF674 family protein</fullName>
    </recommendedName>
</protein>
<dbReference type="OrthoDB" id="2014278at2759"/>
<evidence type="ECO:0000313" key="2">
    <source>
        <dbReference type="Proteomes" id="UP001165190"/>
    </source>
</evidence>
<evidence type="ECO:0000313" key="1">
    <source>
        <dbReference type="EMBL" id="GMI87078.1"/>
    </source>
</evidence>
<reference evidence="1" key="1">
    <citation type="submission" date="2023-05" db="EMBL/GenBank/DDBJ databases">
        <title>Genome and transcriptome analyses reveal genes involved in the formation of fine ridges on petal epidermal cells in Hibiscus trionum.</title>
        <authorList>
            <person name="Koshimizu S."/>
            <person name="Masuda S."/>
            <person name="Ishii T."/>
            <person name="Shirasu K."/>
            <person name="Hoshino A."/>
            <person name="Arita M."/>
        </authorList>
    </citation>
    <scope>NUCLEOTIDE SEQUENCE</scope>
    <source>
        <strain evidence="1">Hamamatsu line</strain>
    </source>
</reference>
<comment type="caution">
    <text evidence="1">The sequence shown here is derived from an EMBL/GenBank/DDBJ whole genome shotgun (WGS) entry which is preliminary data.</text>
</comment>
<name>A0A9W7M420_HIBTR</name>
<gene>
    <name evidence="1" type="ORF">HRI_002377100</name>
</gene>
<dbReference type="Pfam" id="PF05056">
    <property type="entry name" value="DUF674"/>
    <property type="match status" value="1"/>
</dbReference>
<dbReference type="Proteomes" id="UP001165190">
    <property type="component" value="Unassembled WGS sequence"/>
</dbReference>
<accession>A0A9W7M420</accession>
<dbReference type="PANTHER" id="PTHR33103">
    <property type="entry name" value="OS01G0153900 PROTEIN"/>
    <property type="match status" value="1"/>
</dbReference>
<organism evidence="1 2">
    <name type="scientific">Hibiscus trionum</name>
    <name type="common">Flower of an hour</name>
    <dbReference type="NCBI Taxonomy" id="183268"/>
    <lineage>
        <taxon>Eukaryota</taxon>
        <taxon>Viridiplantae</taxon>
        <taxon>Streptophyta</taxon>
        <taxon>Embryophyta</taxon>
        <taxon>Tracheophyta</taxon>
        <taxon>Spermatophyta</taxon>
        <taxon>Magnoliopsida</taxon>
        <taxon>eudicotyledons</taxon>
        <taxon>Gunneridae</taxon>
        <taxon>Pentapetalae</taxon>
        <taxon>rosids</taxon>
        <taxon>malvids</taxon>
        <taxon>Malvales</taxon>
        <taxon>Malvaceae</taxon>
        <taxon>Malvoideae</taxon>
        <taxon>Hibiscus</taxon>
    </lineage>
</organism>
<dbReference type="AlphaFoldDB" id="A0A9W7M420"/>
<dbReference type="EMBL" id="BSYR01000022">
    <property type="protein sequence ID" value="GMI87078.1"/>
    <property type="molecule type" value="Genomic_DNA"/>
</dbReference>
<dbReference type="PANTHER" id="PTHR33103:SF19">
    <property type="entry name" value="OS09G0544700 PROTEIN"/>
    <property type="match status" value="1"/>
</dbReference>
<proteinExistence type="predicted"/>
<evidence type="ECO:0008006" key="3">
    <source>
        <dbReference type="Google" id="ProtNLM"/>
    </source>
</evidence>